<evidence type="ECO:0000256" key="7">
    <source>
        <dbReference type="PROSITE-ProRule" id="PRU01393"/>
    </source>
</evidence>
<evidence type="ECO:0000313" key="11">
    <source>
        <dbReference type="Proteomes" id="UP001295423"/>
    </source>
</evidence>
<evidence type="ECO:0000256" key="5">
    <source>
        <dbReference type="ARBA" id="ARBA00022801"/>
    </source>
</evidence>
<dbReference type="GO" id="GO:0006511">
    <property type="term" value="P:ubiquitin-dependent protein catabolic process"/>
    <property type="evidence" value="ECO:0007669"/>
    <property type="project" value="UniProtKB-UniRule"/>
</dbReference>
<proteinExistence type="inferred from homology"/>
<dbReference type="EC" id="3.4.19.12" evidence="8"/>
<dbReference type="InterPro" id="IPR038765">
    <property type="entry name" value="Papain-like_cys_pep_sf"/>
</dbReference>
<dbReference type="InterPro" id="IPR036959">
    <property type="entry name" value="Peptidase_C12_UCH_sf"/>
</dbReference>
<organism evidence="10 11">
    <name type="scientific">Cylindrotheca closterium</name>
    <dbReference type="NCBI Taxonomy" id="2856"/>
    <lineage>
        <taxon>Eukaryota</taxon>
        <taxon>Sar</taxon>
        <taxon>Stramenopiles</taxon>
        <taxon>Ochrophyta</taxon>
        <taxon>Bacillariophyta</taxon>
        <taxon>Bacillariophyceae</taxon>
        <taxon>Bacillariophycidae</taxon>
        <taxon>Bacillariales</taxon>
        <taxon>Bacillariaceae</taxon>
        <taxon>Cylindrotheca</taxon>
    </lineage>
</organism>
<evidence type="ECO:0000313" key="10">
    <source>
        <dbReference type="EMBL" id="CAJ1966327.1"/>
    </source>
</evidence>
<dbReference type="GO" id="GO:0016579">
    <property type="term" value="P:protein deubiquitination"/>
    <property type="evidence" value="ECO:0007669"/>
    <property type="project" value="TreeGrafter"/>
</dbReference>
<keyword evidence="4 7" id="KW-0833">Ubl conjugation pathway</keyword>
<dbReference type="InterPro" id="IPR001578">
    <property type="entry name" value="Peptidase_C12_UCH"/>
</dbReference>
<dbReference type="PANTHER" id="PTHR10589">
    <property type="entry name" value="UBIQUITIN CARBOXYL-TERMINAL HYDROLASE"/>
    <property type="match status" value="1"/>
</dbReference>
<dbReference type="Pfam" id="PF01088">
    <property type="entry name" value="Peptidase_C12"/>
    <property type="match status" value="1"/>
</dbReference>
<keyword evidence="6 7" id="KW-0788">Thiol protease</keyword>
<dbReference type="AlphaFoldDB" id="A0AAD2JN84"/>
<evidence type="ECO:0000256" key="3">
    <source>
        <dbReference type="ARBA" id="ARBA00022670"/>
    </source>
</evidence>
<comment type="similarity">
    <text evidence="2 7 8">Belongs to the peptidase C12 family.</text>
</comment>
<keyword evidence="3 7" id="KW-0645">Protease</keyword>
<feature type="active site" description="Proton donor" evidence="7">
    <location>
        <position position="183"/>
    </location>
</feature>
<reference evidence="10" key="1">
    <citation type="submission" date="2023-08" db="EMBL/GenBank/DDBJ databases">
        <authorList>
            <person name="Audoor S."/>
            <person name="Bilcke G."/>
        </authorList>
    </citation>
    <scope>NUCLEOTIDE SEQUENCE</scope>
</reference>
<evidence type="ECO:0000256" key="8">
    <source>
        <dbReference type="RuleBase" id="RU361215"/>
    </source>
</evidence>
<gene>
    <name evidence="10" type="ORF">CYCCA115_LOCUS21911</name>
</gene>
<dbReference type="GO" id="GO:0004843">
    <property type="term" value="F:cysteine-type deubiquitinase activity"/>
    <property type="evidence" value="ECO:0007669"/>
    <property type="project" value="UniProtKB-UniRule"/>
</dbReference>
<comment type="caution">
    <text evidence="10">The sequence shown here is derived from an EMBL/GenBank/DDBJ whole genome shotgun (WGS) entry which is preliminary data.</text>
</comment>
<name>A0AAD2JN84_9STRA</name>
<evidence type="ECO:0000256" key="2">
    <source>
        <dbReference type="ARBA" id="ARBA00009326"/>
    </source>
</evidence>
<dbReference type="Proteomes" id="UP001295423">
    <property type="component" value="Unassembled WGS sequence"/>
</dbReference>
<dbReference type="GO" id="GO:0005737">
    <property type="term" value="C:cytoplasm"/>
    <property type="evidence" value="ECO:0007669"/>
    <property type="project" value="TreeGrafter"/>
</dbReference>
<keyword evidence="11" id="KW-1185">Reference proteome</keyword>
<comment type="catalytic activity">
    <reaction evidence="1 7 8">
        <text>Thiol-dependent hydrolysis of ester, thioester, amide, peptide and isopeptide bonds formed by the C-terminal Gly of ubiquitin (a 76-residue protein attached to proteins as an intracellular targeting signal).</text>
        <dbReference type="EC" id="3.4.19.12"/>
    </reaction>
</comment>
<feature type="site" description="Transition state stabilizer" evidence="7">
    <location>
        <position position="100"/>
    </location>
</feature>
<evidence type="ECO:0000256" key="4">
    <source>
        <dbReference type="ARBA" id="ARBA00022786"/>
    </source>
</evidence>
<feature type="domain" description="UCH catalytic" evidence="9">
    <location>
        <begin position="19"/>
        <end position="246"/>
    </location>
</feature>
<evidence type="ECO:0000259" key="9">
    <source>
        <dbReference type="PROSITE" id="PS52048"/>
    </source>
</evidence>
<dbReference type="EMBL" id="CAKOGP040002276">
    <property type="protein sequence ID" value="CAJ1966327.1"/>
    <property type="molecule type" value="Genomic_DNA"/>
</dbReference>
<dbReference type="PANTHER" id="PTHR10589:SF17">
    <property type="entry name" value="UBIQUITIN CARBOXYL-TERMINAL HYDROLASE"/>
    <property type="match status" value="1"/>
</dbReference>
<keyword evidence="5 7" id="KW-0378">Hydrolase</keyword>
<evidence type="ECO:0000256" key="1">
    <source>
        <dbReference type="ARBA" id="ARBA00000707"/>
    </source>
</evidence>
<sequence length="250" mass="28024">MSDPLDFVNNVTPSSDQSAWLALESNPKVFNEFAKKVGLADRFEFVDYYGLGILKQPAHAFLLLFPCSDNLFDYRQKQEDALQEIPDYLERSKHLCFVKQVQGFGNACGTIACLHVCLNTHGAMDETTPLGSFRESSNSSTPQERGELLHQLDAFKCVSDTAAVSSDAQTACPDRDGVELDHHFVAFIWDAQTERVIELDGTKFGPIDHGPSSLEDFEEKTWVVIQKNFLLVEPDSLEFSLMALTYKEES</sequence>
<dbReference type="SUPFAM" id="SSF54001">
    <property type="entry name" value="Cysteine proteinases"/>
    <property type="match status" value="1"/>
</dbReference>
<dbReference type="PRINTS" id="PR00707">
    <property type="entry name" value="UBCTHYDRLASE"/>
</dbReference>
<feature type="active site" description="Nucleophile" evidence="7">
    <location>
        <position position="108"/>
    </location>
</feature>
<accession>A0AAD2JN84</accession>
<dbReference type="PROSITE" id="PS52048">
    <property type="entry name" value="UCH_DOMAIN"/>
    <property type="match status" value="1"/>
</dbReference>
<protein>
    <recommendedName>
        <fullName evidence="8">Ubiquitin carboxyl-terminal hydrolase</fullName>
        <ecNumber evidence="8">3.4.19.12</ecNumber>
    </recommendedName>
</protein>
<feature type="site" description="Important for enzyme activity" evidence="7">
    <location>
        <position position="200"/>
    </location>
</feature>
<evidence type="ECO:0000256" key="6">
    <source>
        <dbReference type="ARBA" id="ARBA00022807"/>
    </source>
</evidence>
<dbReference type="Gene3D" id="3.40.532.10">
    <property type="entry name" value="Peptidase C12, ubiquitin carboxyl-terminal hydrolase"/>
    <property type="match status" value="1"/>
</dbReference>